<dbReference type="HOGENOM" id="CLU_2133302_0_0_1"/>
<dbReference type="GeneID" id="19137228"/>
<name>M2SL09_COCSN</name>
<evidence type="ECO:0000313" key="1">
    <source>
        <dbReference type="EMBL" id="EMD62970.1"/>
    </source>
</evidence>
<gene>
    <name evidence="1" type="ORF">COCSADRAFT_336015</name>
</gene>
<keyword evidence="2" id="KW-1185">Reference proteome</keyword>
<proteinExistence type="predicted"/>
<dbReference type="RefSeq" id="XP_007701255.1">
    <property type="nucleotide sequence ID" value="XM_007703065.1"/>
</dbReference>
<dbReference type="AlphaFoldDB" id="M2SL09"/>
<dbReference type="KEGG" id="bsc:COCSADRAFT_336015"/>
<reference evidence="1 2" key="1">
    <citation type="journal article" date="2012" name="PLoS Pathog.">
        <title>Diverse lifestyles and strategies of plant pathogenesis encoded in the genomes of eighteen Dothideomycetes fungi.</title>
        <authorList>
            <person name="Ohm R.A."/>
            <person name="Feau N."/>
            <person name="Henrissat B."/>
            <person name="Schoch C.L."/>
            <person name="Horwitz B.A."/>
            <person name="Barry K.W."/>
            <person name="Condon B.J."/>
            <person name="Copeland A.C."/>
            <person name="Dhillon B."/>
            <person name="Glaser F."/>
            <person name="Hesse C.N."/>
            <person name="Kosti I."/>
            <person name="LaButti K."/>
            <person name="Lindquist E.A."/>
            <person name="Lucas S."/>
            <person name="Salamov A.A."/>
            <person name="Bradshaw R.E."/>
            <person name="Ciuffetti L."/>
            <person name="Hamelin R.C."/>
            <person name="Kema G.H.J."/>
            <person name="Lawrence C."/>
            <person name="Scott J.A."/>
            <person name="Spatafora J.W."/>
            <person name="Turgeon B.G."/>
            <person name="de Wit P.J.G.M."/>
            <person name="Zhong S."/>
            <person name="Goodwin S.B."/>
            <person name="Grigoriev I.V."/>
        </authorList>
    </citation>
    <scope>NUCLEOTIDE SEQUENCE [LARGE SCALE GENOMIC DNA]</scope>
    <source>
        <strain evidence="2">ND90Pr / ATCC 201652</strain>
    </source>
</reference>
<sequence length="113" mass="12919">MLYRLYFKRSVLLFVRVSFHARALRRVNGDLCVARVLNVVFGVSMWIGCAYKGGQKYKREVCVAIKCTWVSDVGITPFRLHVRGSPWICVLYDTPLDAGTLSLSLRSRPIFSF</sequence>
<evidence type="ECO:0000313" key="2">
    <source>
        <dbReference type="Proteomes" id="UP000016934"/>
    </source>
</evidence>
<dbReference type="Proteomes" id="UP000016934">
    <property type="component" value="Unassembled WGS sequence"/>
</dbReference>
<organism evidence="1 2">
    <name type="scientific">Cochliobolus sativus (strain ND90Pr / ATCC 201652)</name>
    <name type="common">Common root rot and spot blotch fungus</name>
    <name type="synonym">Bipolaris sorokiniana</name>
    <dbReference type="NCBI Taxonomy" id="665912"/>
    <lineage>
        <taxon>Eukaryota</taxon>
        <taxon>Fungi</taxon>
        <taxon>Dikarya</taxon>
        <taxon>Ascomycota</taxon>
        <taxon>Pezizomycotina</taxon>
        <taxon>Dothideomycetes</taxon>
        <taxon>Pleosporomycetidae</taxon>
        <taxon>Pleosporales</taxon>
        <taxon>Pleosporineae</taxon>
        <taxon>Pleosporaceae</taxon>
        <taxon>Bipolaris</taxon>
    </lineage>
</organism>
<accession>M2SL09</accession>
<protein>
    <submittedName>
        <fullName evidence="1">Uncharacterized protein</fullName>
    </submittedName>
</protein>
<dbReference type="EMBL" id="KB445645">
    <property type="protein sequence ID" value="EMD62970.1"/>
    <property type="molecule type" value="Genomic_DNA"/>
</dbReference>
<reference evidence="2" key="2">
    <citation type="journal article" date="2013" name="PLoS Genet.">
        <title>Comparative genome structure, secondary metabolite, and effector coding capacity across Cochliobolus pathogens.</title>
        <authorList>
            <person name="Condon B.J."/>
            <person name="Leng Y."/>
            <person name="Wu D."/>
            <person name="Bushley K.E."/>
            <person name="Ohm R.A."/>
            <person name="Otillar R."/>
            <person name="Martin J."/>
            <person name="Schackwitz W."/>
            <person name="Grimwood J."/>
            <person name="MohdZainudin N."/>
            <person name="Xue C."/>
            <person name="Wang R."/>
            <person name="Manning V.A."/>
            <person name="Dhillon B."/>
            <person name="Tu Z.J."/>
            <person name="Steffenson B.J."/>
            <person name="Salamov A."/>
            <person name="Sun H."/>
            <person name="Lowry S."/>
            <person name="LaButti K."/>
            <person name="Han J."/>
            <person name="Copeland A."/>
            <person name="Lindquist E."/>
            <person name="Barry K."/>
            <person name="Schmutz J."/>
            <person name="Baker S.E."/>
            <person name="Ciuffetti L.M."/>
            <person name="Grigoriev I.V."/>
            <person name="Zhong S."/>
            <person name="Turgeon B.G."/>
        </authorList>
    </citation>
    <scope>NUCLEOTIDE SEQUENCE [LARGE SCALE GENOMIC DNA]</scope>
    <source>
        <strain evidence="2">ND90Pr / ATCC 201652</strain>
    </source>
</reference>